<keyword evidence="2" id="KW-1185">Reference proteome</keyword>
<dbReference type="EMBL" id="JBHSMP010000016">
    <property type="protein sequence ID" value="MFC5429742.1"/>
    <property type="molecule type" value="Genomic_DNA"/>
</dbReference>
<evidence type="ECO:0000313" key="1">
    <source>
        <dbReference type="EMBL" id="MFC5429742.1"/>
    </source>
</evidence>
<evidence type="ECO:0000313" key="2">
    <source>
        <dbReference type="Proteomes" id="UP001596103"/>
    </source>
</evidence>
<protein>
    <submittedName>
        <fullName evidence="1">Uncharacterized protein</fullName>
    </submittedName>
</protein>
<gene>
    <name evidence="1" type="ORF">ACFPTO_13185</name>
</gene>
<accession>A0ABW0J9R4</accession>
<dbReference type="Proteomes" id="UP001596103">
    <property type="component" value="Unassembled WGS sequence"/>
</dbReference>
<organism evidence="1 2">
    <name type="scientific">Paraburkholderia denitrificans</name>
    <dbReference type="NCBI Taxonomy" id="694025"/>
    <lineage>
        <taxon>Bacteria</taxon>
        <taxon>Pseudomonadati</taxon>
        <taxon>Pseudomonadota</taxon>
        <taxon>Betaproteobacteria</taxon>
        <taxon>Burkholderiales</taxon>
        <taxon>Burkholderiaceae</taxon>
        <taxon>Paraburkholderia</taxon>
    </lineage>
</organism>
<sequence>MSRAPRLPSDIDGLARLVEGVERDTYFDVQAQDAWHGAARRWPLVAAVLELTLEGGSRGTDRQRNDDGSAA</sequence>
<comment type="caution">
    <text evidence="1">The sequence shown here is derived from an EMBL/GenBank/DDBJ whole genome shotgun (WGS) entry which is preliminary data.</text>
</comment>
<proteinExistence type="predicted"/>
<dbReference type="RefSeq" id="WP_377711784.1">
    <property type="nucleotide sequence ID" value="NZ_JBHSMP010000016.1"/>
</dbReference>
<name>A0ABW0J9R4_9BURK</name>
<reference evidence="2" key="1">
    <citation type="journal article" date="2019" name="Int. J. Syst. Evol. Microbiol.">
        <title>The Global Catalogue of Microorganisms (GCM) 10K type strain sequencing project: providing services to taxonomists for standard genome sequencing and annotation.</title>
        <authorList>
            <consortium name="The Broad Institute Genomics Platform"/>
            <consortium name="The Broad Institute Genome Sequencing Center for Infectious Disease"/>
            <person name="Wu L."/>
            <person name="Ma J."/>
        </authorList>
    </citation>
    <scope>NUCLEOTIDE SEQUENCE [LARGE SCALE GENOMIC DNA]</scope>
    <source>
        <strain evidence="2">CCUG 56042</strain>
    </source>
</reference>